<dbReference type="InterPro" id="IPR019734">
    <property type="entry name" value="TPR_rpt"/>
</dbReference>
<name>A0A8J7PEP9_9BACT</name>
<gene>
    <name evidence="3" type="ORF">J0M35_16840</name>
</gene>
<comment type="caution">
    <text evidence="3">The sequence shown here is derived from an EMBL/GenBank/DDBJ whole genome shotgun (WGS) entry which is preliminary data.</text>
</comment>
<dbReference type="PANTHER" id="PTHR45641">
    <property type="entry name" value="TETRATRICOPEPTIDE REPEAT PROTEIN (AFU_ORTHOLOGUE AFUA_6G03870)"/>
    <property type="match status" value="1"/>
</dbReference>
<dbReference type="Proteomes" id="UP000664277">
    <property type="component" value="Unassembled WGS sequence"/>
</dbReference>
<sequence length="203" mass="23282">MMETDKAPQTKPSREELLATWQKYSEEGHKAHQDRRYAFAELKFINALKAAEALADGLKSSEVTGAAKEKLTPAEQAGQLEDLERLTRGLNNLAALYQLQGKYQMAEEMYERCLDIKLDLFGELHLDTAVNLHNLATLHCAKRRFEKAEILFKRALEIREKLLPANSPEIISLLKNYAVMLSKVHREDEAKEMEERIKTLEIQ</sequence>
<accession>A0A8J7PEP9</accession>
<dbReference type="InterPro" id="IPR011990">
    <property type="entry name" value="TPR-like_helical_dom_sf"/>
</dbReference>
<dbReference type="EMBL" id="JAFLCK010000029">
    <property type="protein sequence ID" value="MBN8662036.1"/>
    <property type="molecule type" value="Genomic_DNA"/>
</dbReference>
<dbReference type="SUPFAM" id="SSF48452">
    <property type="entry name" value="TPR-like"/>
    <property type="match status" value="1"/>
</dbReference>
<dbReference type="Gene3D" id="1.25.40.10">
    <property type="entry name" value="Tetratricopeptide repeat domain"/>
    <property type="match status" value="1"/>
</dbReference>
<evidence type="ECO:0000313" key="4">
    <source>
        <dbReference type="Proteomes" id="UP000664277"/>
    </source>
</evidence>
<dbReference type="SMART" id="SM00028">
    <property type="entry name" value="TPR"/>
    <property type="match status" value="2"/>
</dbReference>
<organism evidence="3 4">
    <name type="scientific">Candidatus Obscuribacter phosphatis</name>
    <dbReference type="NCBI Taxonomy" id="1906157"/>
    <lineage>
        <taxon>Bacteria</taxon>
        <taxon>Bacillati</taxon>
        <taxon>Candidatus Melainabacteria</taxon>
        <taxon>Candidatus Obscuribacterales</taxon>
        <taxon>Candidatus Obscuribacteraceae</taxon>
        <taxon>Candidatus Obscuribacter</taxon>
    </lineage>
</organism>
<reference evidence="3" key="1">
    <citation type="submission" date="2021-02" db="EMBL/GenBank/DDBJ databases">
        <title>Genome-Resolved Metagenomics of a Microbial Community Performing Photosynthetic Biological Nutrient Removal.</title>
        <authorList>
            <person name="Mcdaniel E.A."/>
        </authorList>
    </citation>
    <scope>NUCLEOTIDE SEQUENCE</scope>
    <source>
        <strain evidence="3">UWPOB_OBS1</strain>
    </source>
</reference>
<proteinExistence type="predicted"/>
<dbReference type="AlphaFoldDB" id="A0A8J7PEP9"/>
<protein>
    <submittedName>
        <fullName evidence="3">Tetratricopeptide repeat protein</fullName>
    </submittedName>
</protein>
<evidence type="ECO:0000256" key="2">
    <source>
        <dbReference type="ARBA" id="ARBA00022803"/>
    </source>
</evidence>
<evidence type="ECO:0000256" key="1">
    <source>
        <dbReference type="ARBA" id="ARBA00022737"/>
    </source>
</evidence>
<evidence type="ECO:0000313" key="3">
    <source>
        <dbReference type="EMBL" id="MBN8662036.1"/>
    </source>
</evidence>
<dbReference type="PANTHER" id="PTHR45641:SF19">
    <property type="entry name" value="NEPHROCYSTIN-3"/>
    <property type="match status" value="1"/>
</dbReference>
<keyword evidence="1" id="KW-0677">Repeat</keyword>
<dbReference type="Pfam" id="PF13424">
    <property type="entry name" value="TPR_12"/>
    <property type="match status" value="1"/>
</dbReference>
<keyword evidence="2" id="KW-0802">TPR repeat</keyword>